<feature type="compositionally biased region" description="Low complexity" evidence="1">
    <location>
        <begin position="377"/>
        <end position="386"/>
    </location>
</feature>
<feature type="compositionally biased region" description="Polar residues" evidence="1">
    <location>
        <begin position="685"/>
        <end position="700"/>
    </location>
</feature>
<feature type="region of interest" description="Disordered" evidence="1">
    <location>
        <begin position="504"/>
        <end position="555"/>
    </location>
</feature>
<keyword evidence="3" id="KW-1185">Reference proteome</keyword>
<evidence type="ECO:0000313" key="3">
    <source>
        <dbReference type="Proteomes" id="UP000008743"/>
    </source>
</evidence>
<evidence type="ECO:0000256" key="1">
    <source>
        <dbReference type="SAM" id="MobiDB-lite"/>
    </source>
</evidence>
<feature type="compositionally biased region" description="Low complexity" evidence="1">
    <location>
        <begin position="1"/>
        <end position="25"/>
    </location>
</feature>
<protein>
    <submittedName>
        <fullName evidence="2">Uncharacterized protein</fullName>
    </submittedName>
</protein>
<proteinExistence type="predicted"/>
<feature type="region of interest" description="Disordered" evidence="1">
    <location>
        <begin position="1"/>
        <end position="418"/>
    </location>
</feature>
<sequence>MVKSISASALSSSSGPQQQQQPRSLFRPLDQHVDSRFQHKRQQSTNTTNIASGSSSRSTRPPNALPLLSGNTTPKSAVDLAPPRPPPVQGRVVETDVSSAAAPQPPRPTKTASRHKFMPVLRQRSSAEHREGFDLTRSASSGSNGSADATTSAPSANSSKTNSGLAAAASANVEARALSRAGSRSLSNSESLSGAPPNLRASSNSADARAASKQSLSSSSAPARAASALHQAKIDAFLTPKAPKPPSRGPKMRQSLIDDFRKALSCPAPSHPREETVTRQPTLVPSSRPQKSLSLSRRKSTAGEDSLGQPQATTAATPSSPAEQLDNISQPLDMSSQEREVAAAAPIRQRRTVSERDFTASSIDAEQHSRKRFRQASVVSLSSSGPTGPPSEDVVVVSNSPKSPRRLPSISRHGRNRSATTASNSLIVFSDSASADLAAGGEDAAQPLVHLSQSSAFSEALDLYSPPDASTTAVVTASTTVVSTRPISRQQTFELSDPNVLPFVQQQQQQQQRNSSVSSAQPRMHSPDLFQDARPAGPAHGLKREPSSASSSERRPILPTALKSAAAHAPAVGLQPAPIVADAIFPRPAIPEHYVEYQEEPASWVDACSFDMSRFPQFREVAAATNTNTLVSNKRGGGLSDGQADSAKRHKKRREKKRRQPSAMFANDDGSLPPQSDPSVEDSNDSFASSQHASEHSLANATPRRFIVRNALPSRSSTSHAHDHSSNSSLTDQLNVLMGGEASHNVTRAAVLSQAIPRLSSSIAARPPDDYSQQRNPEPVAYSYASIHAWQPSMDNGGLNFQDHSAHPASQAPAAARDASPDPENDALQSPHAAPVASQDSAIEPSLLAPAPDDRSVLDHTSLNSLPAGSVNWTATGAGIPQTLMLFDEQIVSQPDPDDAFVCHDPHQTARPKVKSGLPLLSSRISSSPTKRARRSSPSSHSSSHIDIPSSPPELPPSQFSAFGSLVDDL</sequence>
<dbReference type="EMBL" id="KE346364">
    <property type="protein sequence ID" value="KJE92689.1"/>
    <property type="molecule type" value="Genomic_DNA"/>
</dbReference>
<accession>A0A0D2X2J9</accession>
<feature type="compositionally biased region" description="Low complexity" evidence="1">
    <location>
        <begin position="138"/>
        <end position="153"/>
    </location>
</feature>
<feature type="compositionally biased region" description="Low complexity" evidence="1">
    <location>
        <begin position="936"/>
        <end position="949"/>
    </location>
</feature>
<evidence type="ECO:0000313" key="2">
    <source>
        <dbReference type="EMBL" id="KJE92689.1"/>
    </source>
</evidence>
<name>A0A0D2X2J9_CAPO3</name>
<dbReference type="RefSeq" id="XP_004363333.2">
    <property type="nucleotide sequence ID" value="XM_004363276.2"/>
</dbReference>
<dbReference type="eggNOG" id="KOG2174">
    <property type="taxonomic scope" value="Eukaryota"/>
</dbReference>
<feature type="compositionally biased region" description="Polar residues" evidence="1">
    <location>
        <begin position="859"/>
        <end position="872"/>
    </location>
</feature>
<feature type="compositionally biased region" description="Polar residues" evidence="1">
    <location>
        <begin position="326"/>
        <end position="335"/>
    </location>
</feature>
<feature type="compositionally biased region" description="Polar residues" evidence="1">
    <location>
        <begin position="278"/>
        <end position="295"/>
    </location>
</feature>
<dbReference type="Proteomes" id="UP000008743">
    <property type="component" value="Unassembled WGS sequence"/>
</dbReference>
<feature type="compositionally biased region" description="Polar residues" evidence="1">
    <location>
        <begin position="43"/>
        <end position="61"/>
    </location>
</feature>
<feature type="compositionally biased region" description="Low complexity" evidence="1">
    <location>
        <begin position="807"/>
        <end position="818"/>
    </location>
</feature>
<reference evidence="3" key="1">
    <citation type="submission" date="2011-02" db="EMBL/GenBank/DDBJ databases">
        <title>The Genome Sequence of Capsaspora owczarzaki ATCC 30864.</title>
        <authorList>
            <person name="Russ C."/>
            <person name="Cuomo C."/>
            <person name="Burger G."/>
            <person name="Gray M.W."/>
            <person name="Holland P.W.H."/>
            <person name="King N."/>
            <person name="Lang F.B.F."/>
            <person name="Roger A.J."/>
            <person name="Ruiz-Trillo I."/>
            <person name="Young S.K."/>
            <person name="Zeng Q."/>
            <person name="Gargeya S."/>
            <person name="Alvarado L."/>
            <person name="Berlin A."/>
            <person name="Chapman S.B."/>
            <person name="Chen Z."/>
            <person name="Freedman E."/>
            <person name="Gellesch M."/>
            <person name="Goldberg J."/>
            <person name="Griggs A."/>
            <person name="Gujja S."/>
            <person name="Heilman E."/>
            <person name="Heiman D."/>
            <person name="Howarth C."/>
            <person name="Mehta T."/>
            <person name="Neiman D."/>
            <person name="Pearson M."/>
            <person name="Roberts A."/>
            <person name="Saif S."/>
            <person name="Shea T."/>
            <person name="Shenoy N."/>
            <person name="Sisk P."/>
            <person name="Stolte C."/>
            <person name="Sykes S."/>
            <person name="White J."/>
            <person name="Yandava C."/>
            <person name="Haas B."/>
            <person name="Nusbaum C."/>
            <person name="Birren B."/>
        </authorList>
    </citation>
    <scope>NUCLEOTIDE SEQUENCE</scope>
    <source>
        <strain evidence="3">ATCC 30864</strain>
    </source>
</reference>
<feature type="compositionally biased region" description="Basic and acidic residues" evidence="1">
    <location>
        <begin position="125"/>
        <end position="134"/>
    </location>
</feature>
<dbReference type="InParanoid" id="A0A0D2X2J9"/>
<feature type="region of interest" description="Disordered" evidence="1">
    <location>
        <begin position="897"/>
        <end position="970"/>
    </location>
</feature>
<gene>
    <name evidence="2" type="ORF">CAOG_003605</name>
</gene>
<feature type="compositionally biased region" description="Polar residues" evidence="1">
    <location>
        <begin position="154"/>
        <end position="164"/>
    </location>
</feature>
<feature type="compositionally biased region" description="Low complexity" evidence="1">
    <location>
        <begin position="166"/>
        <end position="231"/>
    </location>
</feature>
<feature type="compositionally biased region" description="Low complexity" evidence="1">
    <location>
        <begin position="916"/>
        <end position="928"/>
    </location>
</feature>
<dbReference type="AlphaFoldDB" id="A0A0D2X2J9"/>
<feature type="region of interest" description="Disordered" evidence="1">
    <location>
        <begin position="629"/>
        <end position="704"/>
    </location>
</feature>
<organism evidence="2 3">
    <name type="scientific">Capsaspora owczarzaki (strain ATCC 30864)</name>
    <dbReference type="NCBI Taxonomy" id="595528"/>
    <lineage>
        <taxon>Eukaryota</taxon>
        <taxon>Filasterea</taxon>
        <taxon>Capsaspora</taxon>
    </lineage>
</organism>
<feature type="compositionally biased region" description="Basic and acidic residues" evidence="1">
    <location>
        <begin position="542"/>
        <end position="555"/>
    </location>
</feature>
<feature type="compositionally biased region" description="Basic residues" evidence="1">
    <location>
        <begin position="648"/>
        <end position="660"/>
    </location>
</feature>
<feature type="region of interest" description="Disordered" evidence="1">
    <location>
        <begin position="795"/>
        <end position="872"/>
    </location>
</feature>
<feature type="compositionally biased region" description="Low complexity" evidence="1">
    <location>
        <begin position="309"/>
        <end position="322"/>
    </location>
</feature>